<sequence>MARFLRNGKSLVALLSDGVGESGVHRRGLAAASAATERGMNPEEKAVILKGRKEIAAVASDSPAVAWVPDPATGYYRPANRLHEIDPAELRRILLKN</sequence>
<proteinExistence type="predicted"/>
<name>A0A835PJI2_VANPL</name>
<gene>
    <name evidence="1" type="ORF">HPP92_025202</name>
</gene>
<evidence type="ECO:0000313" key="1">
    <source>
        <dbReference type="EMBL" id="KAG0452538.1"/>
    </source>
</evidence>
<dbReference type="AlphaFoldDB" id="A0A835PJI2"/>
<dbReference type="PANTHER" id="PTHR33509">
    <property type="entry name" value="LATE EMBRYOGENIS ABUNDANT PROTEIN 2-RELATED"/>
    <property type="match status" value="1"/>
</dbReference>
<comment type="caution">
    <text evidence="1">The sequence shown here is derived from an EMBL/GenBank/DDBJ whole genome shotgun (WGS) entry which is preliminary data.</text>
</comment>
<dbReference type="InterPro" id="IPR004926">
    <property type="entry name" value="LEA_3a"/>
</dbReference>
<keyword evidence="2" id="KW-1185">Reference proteome</keyword>
<dbReference type="Proteomes" id="UP000636800">
    <property type="component" value="Unassembled WGS sequence"/>
</dbReference>
<evidence type="ECO:0000313" key="2">
    <source>
        <dbReference type="Proteomes" id="UP000636800"/>
    </source>
</evidence>
<accession>A0A835PJI2</accession>
<dbReference type="Pfam" id="PF03242">
    <property type="entry name" value="LEA_3a"/>
    <property type="match status" value="1"/>
</dbReference>
<organism evidence="1 2">
    <name type="scientific">Vanilla planifolia</name>
    <name type="common">Vanilla</name>
    <dbReference type="NCBI Taxonomy" id="51239"/>
    <lineage>
        <taxon>Eukaryota</taxon>
        <taxon>Viridiplantae</taxon>
        <taxon>Streptophyta</taxon>
        <taxon>Embryophyta</taxon>
        <taxon>Tracheophyta</taxon>
        <taxon>Spermatophyta</taxon>
        <taxon>Magnoliopsida</taxon>
        <taxon>Liliopsida</taxon>
        <taxon>Asparagales</taxon>
        <taxon>Orchidaceae</taxon>
        <taxon>Vanilloideae</taxon>
        <taxon>Vanilleae</taxon>
        <taxon>Vanilla</taxon>
    </lineage>
</organism>
<dbReference type="EMBL" id="JADCNL010000014">
    <property type="protein sequence ID" value="KAG0452538.1"/>
    <property type="molecule type" value="Genomic_DNA"/>
</dbReference>
<dbReference type="GO" id="GO:0006950">
    <property type="term" value="P:response to stress"/>
    <property type="evidence" value="ECO:0007669"/>
    <property type="project" value="TreeGrafter"/>
</dbReference>
<dbReference type="OrthoDB" id="60033at2759"/>
<protein>
    <submittedName>
        <fullName evidence="1">Uncharacterized protein</fullName>
    </submittedName>
</protein>
<dbReference type="PANTHER" id="PTHR33509:SF5">
    <property type="entry name" value="PROTEIN SENESCENCE-ASSOCIATED GENE 21, MITOCHONDRIAL"/>
    <property type="match status" value="1"/>
</dbReference>
<reference evidence="1 2" key="1">
    <citation type="journal article" date="2020" name="Nat. Food">
        <title>A phased Vanilla planifolia genome enables genetic improvement of flavour and production.</title>
        <authorList>
            <person name="Hasing T."/>
            <person name="Tang H."/>
            <person name="Brym M."/>
            <person name="Khazi F."/>
            <person name="Huang T."/>
            <person name="Chambers A.H."/>
        </authorList>
    </citation>
    <scope>NUCLEOTIDE SEQUENCE [LARGE SCALE GENOMIC DNA]</scope>
    <source>
        <tissue evidence="1">Leaf</tissue>
    </source>
</reference>
<dbReference type="GO" id="GO:0005739">
    <property type="term" value="C:mitochondrion"/>
    <property type="evidence" value="ECO:0007669"/>
    <property type="project" value="TreeGrafter"/>
</dbReference>